<evidence type="ECO:0000313" key="2">
    <source>
        <dbReference type="EMBL" id="TKS87588.1"/>
    </source>
</evidence>
<dbReference type="AlphaFoldDB" id="A0A4U5VHE4"/>
<feature type="transmembrane region" description="Helical" evidence="1">
    <location>
        <begin position="116"/>
        <end position="137"/>
    </location>
</feature>
<keyword evidence="1" id="KW-0812">Transmembrane</keyword>
<protein>
    <submittedName>
        <fullName evidence="2">Uncharacterized protein</fullName>
    </submittedName>
</protein>
<accession>A0A4U5VHE4</accession>
<keyword evidence="3" id="KW-1185">Reference proteome</keyword>
<evidence type="ECO:0000313" key="3">
    <source>
        <dbReference type="Proteomes" id="UP000298787"/>
    </source>
</evidence>
<sequence>MGPPGPPARLHLPCLMRTASFILISEQVPEHSHLTYRRTTRWQNDSRSVTQTLECPPPFNLFGPEPTLNAQIASFHERQQCQQGCASPLSPRADPWVTVSHALKRRLNLWDRRCKVAWYSSAAGGRVVVVVLVVVVLQTLMQQSFYTAAVATHGRLKILI</sequence>
<dbReference type="EMBL" id="CM014096">
    <property type="protein sequence ID" value="TKS87588.1"/>
    <property type="molecule type" value="Genomic_DNA"/>
</dbReference>
<proteinExistence type="predicted"/>
<gene>
    <name evidence="2" type="ORF">D9C73_021712</name>
</gene>
<organism evidence="2 3">
    <name type="scientific">Collichthys lucidus</name>
    <name type="common">Big head croaker</name>
    <name type="synonym">Sciaena lucida</name>
    <dbReference type="NCBI Taxonomy" id="240159"/>
    <lineage>
        <taxon>Eukaryota</taxon>
        <taxon>Metazoa</taxon>
        <taxon>Chordata</taxon>
        <taxon>Craniata</taxon>
        <taxon>Vertebrata</taxon>
        <taxon>Euteleostomi</taxon>
        <taxon>Actinopterygii</taxon>
        <taxon>Neopterygii</taxon>
        <taxon>Teleostei</taxon>
        <taxon>Neoteleostei</taxon>
        <taxon>Acanthomorphata</taxon>
        <taxon>Eupercaria</taxon>
        <taxon>Sciaenidae</taxon>
        <taxon>Collichthys</taxon>
    </lineage>
</organism>
<reference evidence="2 3" key="1">
    <citation type="submission" date="2019-01" db="EMBL/GenBank/DDBJ databases">
        <title>Genome Assembly of Collichthys lucidus.</title>
        <authorList>
            <person name="Cai M."/>
            <person name="Xiao S."/>
        </authorList>
    </citation>
    <scope>NUCLEOTIDE SEQUENCE [LARGE SCALE GENOMIC DNA]</scope>
    <source>
        <strain evidence="2">JT15FE1705JMU</strain>
        <tissue evidence="2">Muscle</tissue>
    </source>
</reference>
<dbReference type="Proteomes" id="UP000298787">
    <property type="component" value="Chromosome 19"/>
</dbReference>
<evidence type="ECO:0000256" key="1">
    <source>
        <dbReference type="SAM" id="Phobius"/>
    </source>
</evidence>
<name>A0A4U5VHE4_COLLU</name>
<keyword evidence="1" id="KW-1133">Transmembrane helix</keyword>
<keyword evidence="1" id="KW-0472">Membrane</keyword>